<sequence length="205" mass="22047">MMINVRIMQWLVVVSVLLVTACSDAPKLAPLPSNATVLAFGDSLTRGTGASSEHSYPAQLARLTGLSVVNEGVPGELSKQGAARLASVLDRVQPDLLLLCHGGNDILRNLDKSAMQSNLQSMIDMAYERGIPVVLIAVPQRSLLLRAETRYQDLARQNQLVFAPNVVADVLGERALRSDQIHPNAAGYKIIAETIAQLLRESGAI</sequence>
<gene>
    <name evidence="2" type="ORF">SCD92_15715</name>
</gene>
<accession>A0ABU4S2U1</accession>
<dbReference type="InterPro" id="IPR013830">
    <property type="entry name" value="SGNH_hydro"/>
</dbReference>
<dbReference type="InterPro" id="IPR051532">
    <property type="entry name" value="Ester_Hydrolysis_Enzymes"/>
</dbReference>
<reference evidence="2 3" key="1">
    <citation type="submission" date="2023-11" db="EMBL/GenBank/DDBJ databases">
        <title>Gilvimarinus fulvus sp. nov., isolated from the surface of Kelp.</title>
        <authorList>
            <person name="Sun Y.Y."/>
            <person name="Gong Y."/>
            <person name="Du Z.J."/>
        </authorList>
    </citation>
    <scope>NUCLEOTIDE SEQUENCE [LARGE SCALE GENOMIC DNA]</scope>
    <source>
        <strain evidence="2 3">SDUM040013</strain>
    </source>
</reference>
<dbReference type="CDD" id="cd01822">
    <property type="entry name" value="Lysophospholipase_L1_like"/>
    <property type="match status" value="1"/>
</dbReference>
<evidence type="ECO:0000313" key="2">
    <source>
        <dbReference type="EMBL" id="MDX6850821.1"/>
    </source>
</evidence>
<evidence type="ECO:0000313" key="3">
    <source>
        <dbReference type="Proteomes" id="UP001273505"/>
    </source>
</evidence>
<dbReference type="InterPro" id="IPR036514">
    <property type="entry name" value="SGNH_hydro_sf"/>
</dbReference>
<protein>
    <submittedName>
        <fullName evidence="2">Arylesterase</fullName>
    </submittedName>
</protein>
<dbReference type="Proteomes" id="UP001273505">
    <property type="component" value="Unassembled WGS sequence"/>
</dbReference>
<dbReference type="PANTHER" id="PTHR30383">
    <property type="entry name" value="THIOESTERASE 1/PROTEASE 1/LYSOPHOSPHOLIPASE L1"/>
    <property type="match status" value="1"/>
</dbReference>
<evidence type="ECO:0000259" key="1">
    <source>
        <dbReference type="Pfam" id="PF13472"/>
    </source>
</evidence>
<feature type="domain" description="SGNH hydrolase-type esterase" evidence="1">
    <location>
        <begin position="39"/>
        <end position="190"/>
    </location>
</feature>
<dbReference type="Gene3D" id="3.40.50.1110">
    <property type="entry name" value="SGNH hydrolase"/>
    <property type="match status" value="1"/>
</dbReference>
<dbReference type="SUPFAM" id="SSF52266">
    <property type="entry name" value="SGNH hydrolase"/>
    <property type="match status" value="1"/>
</dbReference>
<dbReference type="Pfam" id="PF13472">
    <property type="entry name" value="Lipase_GDSL_2"/>
    <property type="match status" value="1"/>
</dbReference>
<name>A0ABU4S2U1_9GAMM</name>
<dbReference type="RefSeq" id="WP_302720918.1">
    <property type="nucleotide sequence ID" value="NZ_JAULRU010000220.1"/>
</dbReference>
<keyword evidence="3" id="KW-1185">Reference proteome</keyword>
<organism evidence="2 3">
    <name type="scientific">Gilvimarinus gilvus</name>
    <dbReference type="NCBI Taxonomy" id="3058038"/>
    <lineage>
        <taxon>Bacteria</taxon>
        <taxon>Pseudomonadati</taxon>
        <taxon>Pseudomonadota</taxon>
        <taxon>Gammaproteobacteria</taxon>
        <taxon>Cellvibrionales</taxon>
        <taxon>Cellvibrionaceae</taxon>
        <taxon>Gilvimarinus</taxon>
    </lineage>
</organism>
<dbReference type="EMBL" id="JAXAFO010000032">
    <property type="protein sequence ID" value="MDX6850821.1"/>
    <property type="molecule type" value="Genomic_DNA"/>
</dbReference>
<dbReference type="PANTHER" id="PTHR30383:SF24">
    <property type="entry name" value="THIOESTERASE 1_PROTEASE 1_LYSOPHOSPHOLIPASE L1"/>
    <property type="match status" value="1"/>
</dbReference>
<comment type="caution">
    <text evidence="2">The sequence shown here is derived from an EMBL/GenBank/DDBJ whole genome shotgun (WGS) entry which is preliminary data.</text>
</comment>
<dbReference type="PROSITE" id="PS51257">
    <property type="entry name" value="PROKAR_LIPOPROTEIN"/>
    <property type="match status" value="1"/>
</dbReference>
<proteinExistence type="predicted"/>